<evidence type="ECO:0000313" key="3">
    <source>
        <dbReference type="Proteomes" id="UP001221757"/>
    </source>
</evidence>
<evidence type="ECO:0000256" key="1">
    <source>
        <dbReference type="SAM" id="MobiDB-lite"/>
    </source>
</evidence>
<feature type="non-terminal residue" evidence="2">
    <location>
        <position position="1"/>
    </location>
</feature>
<dbReference type="Proteomes" id="UP001221757">
    <property type="component" value="Unassembled WGS sequence"/>
</dbReference>
<feature type="compositionally biased region" description="Low complexity" evidence="1">
    <location>
        <begin position="280"/>
        <end position="299"/>
    </location>
</feature>
<keyword evidence="3" id="KW-1185">Reference proteome</keyword>
<feature type="compositionally biased region" description="Basic and acidic residues" evidence="1">
    <location>
        <begin position="261"/>
        <end position="279"/>
    </location>
</feature>
<comment type="caution">
    <text evidence="2">The sequence shown here is derived from an EMBL/GenBank/DDBJ whole genome shotgun (WGS) entry which is preliminary data.</text>
</comment>
<organism evidence="2 3">
    <name type="scientific">Mycena rosella</name>
    <name type="common">Pink bonnet</name>
    <name type="synonym">Agaricus rosellus</name>
    <dbReference type="NCBI Taxonomy" id="1033263"/>
    <lineage>
        <taxon>Eukaryota</taxon>
        <taxon>Fungi</taxon>
        <taxon>Dikarya</taxon>
        <taxon>Basidiomycota</taxon>
        <taxon>Agaricomycotina</taxon>
        <taxon>Agaricomycetes</taxon>
        <taxon>Agaricomycetidae</taxon>
        <taxon>Agaricales</taxon>
        <taxon>Marasmiineae</taxon>
        <taxon>Mycenaceae</taxon>
        <taxon>Mycena</taxon>
    </lineage>
</organism>
<sequence>RNFVLNYGLWVKGNSRLFDEAKDDKYDEKKRFDTRAMKIQGQLRDLEKFMVGVTSQRSNTSNRLRHVAGAAIFDCSATDLLDPNDRLEIFREQIGWYAEEGRSGAYSSLDVPILHADWSGEYDIKTCFLNPVLMRLYAGLIRGPRVVTAMLKHQKSGRDGALVVIPKSDTMEHIFGLDHTEPGAIAGSAVLAVWTLSGDTALRDRGDKTNIDYDARFDEYLEILLVGLQDGSQSILNVFREWDRVLFPNSTSGYGQVEVEGEQRESGNKKAMEALRAEKLAAAADNNTNNADGDADGSADGNGGAGEESEE</sequence>
<proteinExistence type="predicted"/>
<reference evidence="2" key="1">
    <citation type="submission" date="2023-03" db="EMBL/GenBank/DDBJ databases">
        <title>Massive genome expansion in bonnet fungi (Mycena s.s.) driven by repeated elements and novel gene families across ecological guilds.</title>
        <authorList>
            <consortium name="Lawrence Berkeley National Laboratory"/>
            <person name="Harder C.B."/>
            <person name="Miyauchi S."/>
            <person name="Viragh M."/>
            <person name="Kuo A."/>
            <person name="Thoen E."/>
            <person name="Andreopoulos B."/>
            <person name="Lu D."/>
            <person name="Skrede I."/>
            <person name="Drula E."/>
            <person name="Henrissat B."/>
            <person name="Morin E."/>
            <person name="Kohler A."/>
            <person name="Barry K."/>
            <person name="LaButti K."/>
            <person name="Morin E."/>
            <person name="Salamov A."/>
            <person name="Lipzen A."/>
            <person name="Mereny Z."/>
            <person name="Hegedus B."/>
            <person name="Baldrian P."/>
            <person name="Stursova M."/>
            <person name="Weitz H."/>
            <person name="Taylor A."/>
            <person name="Grigoriev I.V."/>
            <person name="Nagy L.G."/>
            <person name="Martin F."/>
            <person name="Kauserud H."/>
        </authorList>
    </citation>
    <scope>NUCLEOTIDE SEQUENCE</scope>
    <source>
        <strain evidence="2">CBHHK067</strain>
    </source>
</reference>
<name>A0AAD7CA67_MYCRO</name>
<feature type="compositionally biased region" description="Gly residues" evidence="1">
    <location>
        <begin position="300"/>
        <end position="311"/>
    </location>
</feature>
<accession>A0AAD7CA67</accession>
<dbReference type="EMBL" id="JARKIE010000411">
    <property type="protein sequence ID" value="KAJ7642918.1"/>
    <property type="molecule type" value="Genomic_DNA"/>
</dbReference>
<gene>
    <name evidence="2" type="ORF">B0H17DRAFT_959935</name>
</gene>
<dbReference type="AlphaFoldDB" id="A0AAD7CA67"/>
<evidence type="ECO:0000313" key="2">
    <source>
        <dbReference type="EMBL" id="KAJ7642918.1"/>
    </source>
</evidence>
<feature type="region of interest" description="Disordered" evidence="1">
    <location>
        <begin position="257"/>
        <end position="311"/>
    </location>
</feature>
<protein>
    <submittedName>
        <fullName evidence="2">Uncharacterized protein</fullName>
    </submittedName>
</protein>